<reference evidence="2" key="1">
    <citation type="journal article" date="2021" name="Environ. Microbiol.">
        <title>Genomic characterization of three novel Desulfobacterota classes expand the metabolic and phylogenetic diversity of the phylum.</title>
        <authorList>
            <person name="Murphy C.L."/>
            <person name="Biggerstaff J."/>
            <person name="Eichhorn A."/>
            <person name="Ewing E."/>
            <person name="Shahan R."/>
            <person name="Soriano D."/>
            <person name="Stewart S."/>
            <person name="VanMol K."/>
            <person name="Walker R."/>
            <person name="Walters P."/>
            <person name="Elshahed M.S."/>
            <person name="Youssef N.H."/>
        </authorList>
    </citation>
    <scope>NUCLEOTIDE SEQUENCE</scope>
    <source>
        <strain evidence="2">Zod_Metabat.24</strain>
    </source>
</reference>
<gene>
    <name evidence="2" type="ORF">JW984_05850</name>
</gene>
<evidence type="ECO:0000313" key="3">
    <source>
        <dbReference type="Proteomes" id="UP000809273"/>
    </source>
</evidence>
<feature type="compositionally biased region" description="Polar residues" evidence="1">
    <location>
        <begin position="52"/>
        <end position="61"/>
    </location>
</feature>
<comment type="caution">
    <text evidence="2">The sequence shown here is derived from an EMBL/GenBank/DDBJ whole genome shotgun (WGS) entry which is preliminary data.</text>
</comment>
<reference evidence="2" key="2">
    <citation type="submission" date="2021-01" db="EMBL/GenBank/DDBJ databases">
        <authorList>
            <person name="Hahn C.R."/>
            <person name="Youssef N.H."/>
            <person name="Elshahed M."/>
        </authorList>
    </citation>
    <scope>NUCLEOTIDE SEQUENCE</scope>
    <source>
        <strain evidence="2">Zod_Metabat.24</strain>
    </source>
</reference>
<feature type="region of interest" description="Disordered" evidence="1">
    <location>
        <begin position="1"/>
        <end position="61"/>
    </location>
</feature>
<organism evidence="2 3">
    <name type="scientific">Candidatus Zymogenus saltonus</name>
    <dbReference type="NCBI Taxonomy" id="2844893"/>
    <lineage>
        <taxon>Bacteria</taxon>
        <taxon>Deltaproteobacteria</taxon>
        <taxon>Candidatus Zymogenia</taxon>
        <taxon>Candidatus Zymogeniales</taxon>
        <taxon>Candidatus Zymogenaceae</taxon>
        <taxon>Candidatus Zymogenus</taxon>
    </lineage>
</organism>
<protein>
    <submittedName>
        <fullName evidence="2">Uncharacterized protein</fullName>
    </submittedName>
</protein>
<dbReference type="Proteomes" id="UP000809273">
    <property type="component" value="Unassembled WGS sequence"/>
</dbReference>
<dbReference type="EMBL" id="JAFGIX010000027">
    <property type="protein sequence ID" value="MBN1572706.1"/>
    <property type="molecule type" value="Genomic_DNA"/>
</dbReference>
<proteinExistence type="predicted"/>
<sequence length="61" mass="6634">MDSEPPAVVCAKTDKRSNLIPRTGQSVKQTPEFKKNDGQPTVGGGFYPSHPFSPTNNYLTP</sequence>
<name>A0A9D8KCW5_9DELT</name>
<evidence type="ECO:0000256" key="1">
    <source>
        <dbReference type="SAM" id="MobiDB-lite"/>
    </source>
</evidence>
<accession>A0A9D8KCW5</accession>
<dbReference type="AlphaFoldDB" id="A0A9D8KCW5"/>
<evidence type="ECO:0000313" key="2">
    <source>
        <dbReference type="EMBL" id="MBN1572706.1"/>
    </source>
</evidence>